<evidence type="ECO:0008006" key="4">
    <source>
        <dbReference type="Google" id="ProtNLM"/>
    </source>
</evidence>
<proteinExistence type="predicted"/>
<name>A0AAP2DRB0_9BACT</name>
<reference evidence="2 3" key="1">
    <citation type="submission" date="2021-05" db="EMBL/GenBank/DDBJ databases">
        <title>A Polyphasic approach of four new species of the genus Ohtaekwangia: Ohtaekwangia histidinii sp. nov., Ohtaekwangia cretensis sp. nov., Ohtaekwangia indiensis sp. nov., Ohtaekwangia reichenbachii sp. nov. from diverse environment.</title>
        <authorList>
            <person name="Octaviana S."/>
        </authorList>
    </citation>
    <scope>NUCLEOTIDE SEQUENCE [LARGE SCALE GENOMIC DNA]</scope>
    <source>
        <strain evidence="2 3">PWU4</strain>
    </source>
</reference>
<sequence>MKKSKIALSIFAFVFAIAGAFASESLFTNDSKYQISGAGDCSSTFQTVQDNCTTANGGAQCTVNTTGTPLAFDVTNCTTALRRPSTP</sequence>
<feature type="signal peptide" evidence="1">
    <location>
        <begin position="1"/>
        <end position="22"/>
    </location>
</feature>
<comment type="caution">
    <text evidence="2">The sequence shown here is derived from an EMBL/GenBank/DDBJ whole genome shotgun (WGS) entry which is preliminary data.</text>
</comment>
<organism evidence="2 3">
    <name type="scientific">Chryseosolibacter histidini</name>
    <dbReference type="NCBI Taxonomy" id="2782349"/>
    <lineage>
        <taxon>Bacteria</taxon>
        <taxon>Pseudomonadati</taxon>
        <taxon>Bacteroidota</taxon>
        <taxon>Cytophagia</taxon>
        <taxon>Cytophagales</taxon>
        <taxon>Chryseotaleaceae</taxon>
        <taxon>Chryseosolibacter</taxon>
    </lineage>
</organism>
<dbReference type="InterPro" id="IPR045391">
    <property type="entry name" value="DUF6520"/>
</dbReference>
<dbReference type="Proteomes" id="UP001319200">
    <property type="component" value="Unassembled WGS sequence"/>
</dbReference>
<gene>
    <name evidence="2" type="ORF">KK083_29400</name>
</gene>
<evidence type="ECO:0000313" key="3">
    <source>
        <dbReference type="Proteomes" id="UP001319200"/>
    </source>
</evidence>
<accession>A0AAP2DRB0</accession>
<dbReference type="AlphaFoldDB" id="A0AAP2DRB0"/>
<dbReference type="RefSeq" id="WP_254169732.1">
    <property type="nucleotide sequence ID" value="NZ_JAHESF010000055.1"/>
</dbReference>
<keyword evidence="1" id="KW-0732">Signal</keyword>
<protein>
    <recommendedName>
        <fullName evidence="4">DUF2282 domain-containing protein</fullName>
    </recommendedName>
</protein>
<dbReference type="EMBL" id="JAHESF010000055">
    <property type="protein sequence ID" value="MBT1701045.1"/>
    <property type="molecule type" value="Genomic_DNA"/>
</dbReference>
<evidence type="ECO:0000256" key="1">
    <source>
        <dbReference type="SAM" id="SignalP"/>
    </source>
</evidence>
<feature type="chain" id="PRO_5042920506" description="DUF2282 domain-containing protein" evidence="1">
    <location>
        <begin position="23"/>
        <end position="87"/>
    </location>
</feature>
<keyword evidence="3" id="KW-1185">Reference proteome</keyword>
<evidence type="ECO:0000313" key="2">
    <source>
        <dbReference type="EMBL" id="MBT1701045.1"/>
    </source>
</evidence>
<dbReference type="Pfam" id="PF20130">
    <property type="entry name" value="DUF6520"/>
    <property type="match status" value="1"/>
</dbReference>